<proteinExistence type="predicted"/>
<dbReference type="PANTHER" id="PTHR31687">
    <property type="match status" value="1"/>
</dbReference>
<dbReference type="Pfam" id="PF07958">
    <property type="entry name" value="DUF1688"/>
    <property type="match status" value="1"/>
</dbReference>
<keyword evidence="3" id="KW-1185">Reference proteome</keyword>
<dbReference type="OrthoDB" id="2153176at2759"/>
<gene>
    <name evidence="2" type="ORF">TARUN_2329</name>
</gene>
<feature type="compositionally biased region" description="Low complexity" evidence="1">
    <location>
        <begin position="19"/>
        <end position="28"/>
    </location>
</feature>
<comment type="caution">
    <text evidence="2">The sequence shown here is derived from an EMBL/GenBank/DDBJ whole genome shotgun (WGS) entry which is preliminary data.</text>
</comment>
<evidence type="ECO:0000313" key="3">
    <source>
        <dbReference type="Proteomes" id="UP000266272"/>
    </source>
</evidence>
<name>A0A395NV33_TRIAR</name>
<organism evidence="2 3">
    <name type="scientific">Trichoderma arundinaceum</name>
    <dbReference type="NCBI Taxonomy" id="490622"/>
    <lineage>
        <taxon>Eukaryota</taxon>
        <taxon>Fungi</taxon>
        <taxon>Dikarya</taxon>
        <taxon>Ascomycota</taxon>
        <taxon>Pezizomycotina</taxon>
        <taxon>Sordariomycetes</taxon>
        <taxon>Hypocreomycetidae</taxon>
        <taxon>Hypocreales</taxon>
        <taxon>Hypocreaceae</taxon>
        <taxon>Trichoderma</taxon>
    </lineage>
</organism>
<reference evidence="2 3" key="1">
    <citation type="journal article" date="2018" name="PLoS Pathog.">
        <title>Evolution of structural diversity of trichothecenes, a family of toxins produced by plant pathogenic and entomopathogenic fungi.</title>
        <authorList>
            <person name="Proctor R.H."/>
            <person name="McCormick S.P."/>
            <person name="Kim H.S."/>
            <person name="Cardoza R.E."/>
            <person name="Stanley A.M."/>
            <person name="Lindo L."/>
            <person name="Kelly A."/>
            <person name="Brown D.W."/>
            <person name="Lee T."/>
            <person name="Vaughan M.M."/>
            <person name="Alexander N.J."/>
            <person name="Busman M."/>
            <person name="Gutierrez S."/>
        </authorList>
    </citation>
    <scope>NUCLEOTIDE SEQUENCE [LARGE SCALE GENOMIC DNA]</scope>
    <source>
        <strain evidence="2 3">IBT 40837</strain>
    </source>
</reference>
<evidence type="ECO:0000256" key="1">
    <source>
        <dbReference type="SAM" id="MobiDB-lite"/>
    </source>
</evidence>
<evidence type="ECO:0008006" key="4">
    <source>
        <dbReference type="Google" id="ProtNLM"/>
    </source>
</evidence>
<dbReference type="PANTHER" id="PTHR31687:SF3">
    <property type="entry name" value="PROTEIN URG3"/>
    <property type="match status" value="1"/>
</dbReference>
<accession>A0A395NV33</accession>
<feature type="region of interest" description="Disordered" evidence="1">
    <location>
        <begin position="1"/>
        <end position="28"/>
    </location>
</feature>
<evidence type="ECO:0000313" key="2">
    <source>
        <dbReference type="EMBL" id="RFU79894.1"/>
    </source>
</evidence>
<dbReference type="Proteomes" id="UP000266272">
    <property type="component" value="Unassembled WGS sequence"/>
</dbReference>
<dbReference type="STRING" id="490622.A0A395NV33"/>
<dbReference type="EMBL" id="PXOA01000134">
    <property type="protein sequence ID" value="RFU79894.1"/>
    <property type="molecule type" value="Genomic_DNA"/>
</dbReference>
<dbReference type="InterPro" id="IPR012469">
    <property type="entry name" value="DUF1688"/>
</dbReference>
<dbReference type="AlphaFoldDB" id="A0A395NV33"/>
<protein>
    <recommendedName>
        <fullName evidence="4">Uracil catabolism 4</fullName>
    </recommendedName>
</protein>
<sequence length="510" mass="55806">MGLFSRKQKSPRESGILESQSTTSFASSTFRSLANNRVSAGSMLTTPNTPLSPMPSIKIPKIDLPRPPDPQLDPAGYLRSLGAVRDRAKALLDKAEENQLIHFDVDMNKFPDVVTFVSGLIKRDHDAPFQDIPSYGRYQHFCVGGRDRIAELLGSWPDNVDNAERCRRLIDLFLVSVLLDAGAGTTWTYKSIENGKVYRRSEGIAIASLEMFKSGIFSASPSNKHQVDKVGLRALTVAKIASGMQADPDNELVGLEGRTELLVRLADALEENTEYFGADGRPGNMIDHLLSHPATQASSILIVPLPILWNILMDGLSSIWPTRTAINGVPLGDAWSCEALPTSGLNSWESILPFHKLTQCLAYSLMQPMQSLLNMYFAGTELLTGLPEYRNGGLFVDLGVLTLKENDMARGLANYGAYCKQSGVKAIEVAPMFEASDDVIVEWRGLTVALLDKLCDDVNVALEAELDGHEMTLAQLLEAGSWKGGREIAEINRPNTKEPPILIDSDGTVF</sequence>